<evidence type="ECO:0008006" key="5">
    <source>
        <dbReference type="Google" id="ProtNLM"/>
    </source>
</evidence>
<comment type="catalytic activity">
    <reaction evidence="2">
        <text>oxidized coenzyme F420-(gamma-L-Glu)(n) + a quinol + H(+) = reduced coenzyme F420-(gamma-L-Glu)(n) + a quinone</text>
        <dbReference type="Rhea" id="RHEA:39663"/>
        <dbReference type="Rhea" id="RHEA-COMP:12939"/>
        <dbReference type="Rhea" id="RHEA-COMP:14378"/>
        <dbReference type="ChEBI" id="CHEBI:15378"/>
        <dbReference type="ChEBI" id="CHEBI:24646"/>
        <dbReference type="ChEBI" id="CHEBI:132124"/>
        <dbReference type="ChEBI" id="CHEBI:133980"/>
        <dbReference type="ChEBI" id="CHEBI:139511"/>
    </reaction>
</comment>
<dbReference type="NCBIfam" id="TIGR00026">
    <property type="entry name" value="hi_GC_TIGR00026"/>
    <property type="match status" value="1"/>
</dbReference>
<keyword evidence="4" id="KW-1185">Reference proteome</keyword>
<dbReference type="InterPro" id="IPR012349">
    <property type="entry name" value="Split_barrel_FMN-bd"/>
</dbReference>
<dbReference type="Gene3D" id="2.30.110.10">
    <property type="entry name" value="Electron Transport, Fmn-binding Protein, Chain A"/>
    <property type="match status" value="1"/>
</dbReference>
<dbReference type="Pfam" id="PF04075">
    <property type="entry name" value="F420H2_quin_red"/>
    <property type="match status" value="1"/>
</dbReference>
<dbReference type="Proteomes" id="UP001501842">
    <property type="component" value="Unassembled WGS sequence"/>
</dbReference>
<gene>
    <name evidence="3" type="ORF">GCM10010439_65190</name>
</gene>
<evidence type="ECO:0000313" key="4">
    <source>
        <dbReference type="Proteomes" id="UP001501842"/>
    </source>
</evidence>
<reference evidence="4" key="1">
    <citation type="journal article" date="2019" name="Int. J. Syst. Evol. Microbiol.">
        <title>The Global Catalogue of Microorganisms (GCM) 10K type strain sequencing project: providing services to taxonomists for standard genome sequencing and annotation.</title>
        <authorList>
            <consortium name="The Broad Institute Genomics Platform"/>
            <consortium name="The Broad Institute Genome Sequencing Center for Infectious Disease"/>
            <person name="Wu L."/>
            <person name="Ma J."/>
        </authorList>
    </citation>
    <scope>NUCLEOTIDE SEQUENCE [LARGE SCALE GENOMIC DNA]</scope>
    <source>
        <strain evidence="4">JCM 8201</strain>
    </source>
</reference>
<dbReference type="EMBL" id="BAAATZ010000034">
    <property type="protein sequence ID" value="GAA2736916.1"/>
    <property type="molecule type" value="Genomic_DNA"/>
</dbReference>
<dbReference type="RefSeq" id="WP_344456513.1">
    <property type="nucleotide sequence ID" value="NZ_BAAATZ010000034.1"/>
</dbReference>
<evidence type="ECO:0000256" key="2">
    <source>
        <dbReference type="ARBA" id="ARBA00049106"/>
    </source>
</evidence>
<evidence type="ECO:0000256" key="1">
    <source>
        <dbReference type="ARBA" id="ARBA00008710"/>
    </source>
</evidence>
<sequence length="151" mass="15989">MPLSFNDAIIKEFRANGGRVGGPFEGGDLLLLTTTGARSGEEHTVPLGYVRDGADLLIVGSAGGADRHPAWYHNLLAHPVVRIEVGDETYDAIAAPAEGERREALFSQVVATAPGYADYQKQTSRTIPVVVLRSPEPETAAPPAADPADEQ</sequence>
<dbReference type="PANTHER" id="PTHR39428">
    <property type="entry name" value="F420H(2)-DEPENDENT QUINONE REDUCTASE RV1261C"/>
    <property type="match status" value="1"/>
</dbReference>
<proteinExistence type="inferred from homology"/>
<comment type="similarity">
    <text evidence="1">Belongs to the F420H(2)-dependent quinone reductase family.</text>
</comment>
<name>A0ABP6H4M7_9ACTN</name>
<evidence type="ECO:0000313" key="3">
    <source>
        <dbReference type="EMBL" id="GAA2736916.1"/>
    </source>
</evidence>
<comment type="caution">
    <text evidence="3">The sequence shown here is derived from an EMBL/GenBank/DDBJ whole genome shotgun (WGS) entry which is preliminary data.</text>
</comment>
<dbReference type="PANTHER" id="PTHR39428:SF1">
    <property type="entry name" value="F420H(2)-DEPENDENT QUINONE REDUCTASE RV1261C"/>
    <property type="match status" value="1"/>
</dbReference>
<protein>
    <recommendedName>
        <fullName evidence="5">Deazaflavin-dependent oxidoreductase (Nitroreductase family)</fullName>
    </recommendedName>
</protein>
<organism evidence="3 4">
    <name type="scientific">Actinocorallia aurantiaca</name>
    <dbReference type="NCBI Taxonomy" id="46204"/>
    <lineage>
        <taxon>Bacteria</taxon>
        <taxon>Bacillati</taxon>
        <taxon>Actinomycetota</taxon>
        <taxon>Actinomycetes</taxon>
        <taxon>Streptosporangiales</taxon>
        <taxon>Thermomonosporaceae</taxon>
        <taxon>Actinocorallia</taxon>
    </lineage>
</organism>
<dbReference type="InterPro" id="IPR004378">
    <property type="entry name" value="F420H2_quin_Rdtase"/>
</dbReference>
<dbReference type="SUPFAM" id="SSF50475">
    <property type="entry name" value="FMN-binding split barrel"/>
    <property type="match status" value="1"/>
</dbReference>
<accession>A0ABP6H4M7</accession>